<name>A0A9N9BWT4_9GLOM</name>
<gene>
    <name evidence="1" type="ORF">FCALED_LOCUS7480</name>
</gene>
<protein>
    <submittedName>
        <fullName evidence="1">3468_t:CDS:1</fullName>
    </submittedName>
</protein>
<organism evidence="1 2">
    <name type="scientific">Funneliformis caledonium</name>
    <dbReference type="NCBI Taxonomy" id="1117310"/>
    <lineage>
        <taxon>Eukaryota</taxon>
        <taxon>Fungi</taxon>
        <taxon>Fungi incertae sedis</taxon>
        <taxon>Mucoromycota</taxon>
        <taxon>Glomeromycotina</taxon>
        <taxon>Glomeromycetes</taxon>
        <taxon>Glomerales</taxon>
        <taxon>Glomeraceae</taxon>
        <taxon>Funneliformis</taxon>
    </lineage>
</organism>
<dbReference type="EMBL" id="CAJVPQ010001991">
    <property type="protein sequence ID" value="CAG8578689.1"/>
    <property type="molecule type" value="Genomic_DNA"/>
</dbReference>
<dbReference type="OrthoDB" id="1470350at2759"/>
<comment type="caution">
    <text evidence="1">The sequence shown here is derived from an EMBL/GenBank/DDBJ whole genome shotgun (WGS) entry which is preliminary data.</text>
</comment>
<accession>A0A9N9BWT4</accession>
<reference evidence="1" key="1">
    <citation type="submission" date="2021-06" db="EMBL/GenBank/DDBJ databases">
        <authorList>
            <person name="Kallberg Y."/>
            <person name="Tangrot J."/>
            <person name="Rosling A."/>
        </authorList>
    </citation>
    <scope>NUCLEOTIDE SEQUENCE</scope>
    <source>
        <strain evidence="1">UK204</strain>
    </source>
</reference>
<dbReference type="AlphaFoldDB" id="A0A9N9BWT4"/>
<evidence type="ECO:0000313" key="2">
    <source>
        <dbReference type="Proteomes" id="UP000789570"/>
    </source>
</evidence>
<sequence>MIITLTTGERSYTMATYFNTQSDEKAMHLQAIVHDSKKFNWSDDLLKNVRFIYQRLEIIIKRRRQEIENTSLEKPQMIC</sequence>
<keyword evidence="2" id="KW-1185">Reference proteome</keyword>
<proteinExistence type="predicted"/>
<evidence type="ECO:0000313" key="1">
    <source>
        <dbReference type="EMBL" id="CAG8578689.1"/>
    </source>
</evidence>
<dbReference type="Proteomes" id="UP000789570">
    <property type="component" value="Unassembled WGS sequence"/>
</dbReference>